<dbReference type="AlphaFoldDB" id="A0A9D4CQJ1"/>
<gene>
    <name evidence="2" type="ORF">DPMN_055762</name>
</gene>
<reference evidence="2" key="1">
    <citation type="journal article" date="2019" name="bioRxiv">
        <title>The Genome of the Zebra Mussel, Dreissena polymorpha: A Resource for Invasive Species Research.</title>
        <authorList>
            <person name="McCartney M.A."/>
            <person name="Auch B."/>
            <person name="Kono T."/>
            <person name="Mallez S."/>
            <person name="Zhang Y."/>
            <person name="Obille A."/>
            <person name="Becker A."/>
            <person name="Abrahante J.E."/>
            <person name="Garbe J."/>
            <person name="Badalamenti J.P."/>
            <person name="Herman A."/>
            <person name="Mangelson H."/>
            <person name="Liachko I."/>
            <person name="Sullivan S."/>
            <person name="Sone E.D."/>
            <person name="Koren S."/>
            <person name="Silverstein K.A.T."/>
            <person name="Beckman K.B."/>
            <person name="Gohl D.M."/>
        </authorList>
    </citation>
    <scope>NUCLEOTIDE SEQUENCE</scope>
    <source>
        <strain evidence="2">Duluth1</strain>
        <tissue evidence="2">Whole animal</tissue>
    </source>
</reference>
<organism evidence="2 3">
    <name type="scientific">Dreissena polymorpha</name>
    <name type="common">Zebra mussel</name>
    <name type="synonym">Mytilus polymorpha</name>
    <dbReference type="NCBI Taxonomy" id="45954"/>
    <lineage>
        <taxon>Eukaryota</taxon>
        <taxon>Metazoa</taxon>
        <taxon>Spiralia</taxon>
        <taxon>Lophotrochozoa</taxon>
        <taxon>Mollusca</taxon>
        <taxon>Bivalvia</taxon>
        <taxon>Autobranchia</taxon>
        <taxon>Heteroconchia</taxon>
        <taxon>Euheterodonta</taxon>
        <taxon>Imparidentia</taxon>
        <taxon>Neoheterodontei</taxon>
        <taxon>Myida</taxon>
        <taxon>Dreissenoidea</taxon>
        <taxon>Dreissenidae</taxon>
        <taxon>Dreissena</taxon>
    </lineage>
</organism>
<evidence type="ECO:0000313" key="2">
    <source>
        <dbReference type="EMBL" id="KAH3729784.1"/>
    </source>
</evidence>
<evidence type="ECO:0000313" key="3">
    <source>
        <dbReference type="Proteomes" id="UP000828390"/>
    </source>
</evidence>
<dbReference type="Proteomes" id="UP000828390">
    <property type="component" value="Unassembled WGS sequence"/>
</dbReference>
<evidence type="ECO:0000256" key="1">
    <source>
        <dbReference type="SAM" id="MobiDB-lite"/>
    </source>
</evidence>
<sequence length="63" mass="7009">MATQTTHGEISPDHKYPGYTEEARPELFDTRAMLPGPSALKPVQLSASQIKEYFENVSIGRCL</sequence>
<keyword evidence="3" id="KW-1185">Reference proteome</keyword>
<reference evidence="2" key="2">
    <citation type="submission" date="2020-11" db="EMBL/GenBank/DDBJ databases">
        <authorList>
            <person name="McCartney M.A."/>
            <person name="Auch B."/>
            <person name="Kono T."/>
            <person name="Mallez S."/>
            <person name="Becker A."/>
            <person name="Gohl D.M."/>
            <person name="Silverstein K.A.T."/>
            <person name="Koren S."/>
            <person name="Bechman K.B."/>
            <person name="Herman A."/>
            <person name="Abrahante J.E."/>
            <person name="Garbe J."/>
        </authorList>
    </citation>
    <scope>NUCLEOTIDE SEQUENCE</scope>
    <source>
        <strain evidence="2">Duluth1</strain>
        <tissue evidence="2">Whole animal</tissue>
    </source>
</reference>
<comment type="caution">
    <text evidence="2">The sequence shown here is derived from an EMBL/GenBank/DDBJ whole genome shotgun (WGS) entry which is preliminary data.</text>
</comment>
<feature type="compositionally biased region" description="Basic and acidic residues" evidence="1">
    <location>
        <begin position="10"/>
        <end position="24"/>
    </location>
</feature>
<name>A0A9D4CQJ1_DREPO</name>
<feature type="region of interest" description="Disordered" evidence="1">
    <location>
        <begin position="1"/>
        <end position="24"/>
    </location>
</feature>
<proteinExistence type="predicted"/>
<protein>
    <submittedName>
        <fullName evidence="2">Uncharacterized protein</fullName>
    </submittedName>
</protein>
<dbReference type="EMBL" id="JAIWYP010000012">
    <property type="protein sequence ID" value="KAH3729784.1"/>
    <property type="molecule type" value="Genomic_DNA"/>
</dbReference>
<accession>A0A9D4CQJ1</accession>